<keyword evidence="3" id="KW-1185">Reference proteome</keyword>
<sequence>MSSKHIDNREPTNGKHVVDPETGRLSLLDLKQWIVEFIAAKPESIECILDGKAAFQKNKEQRKALKKGTKSGEVANEIQLI</sequence>
<reference evidence="3" key="2">
    <citation type="submission" date="2015-01" db="EMBL/GenBank/DDBJ databases">
        <title>Evolutionary Origins and Diversification of the Mycorrhizal Mutualists.</title>
        <authorList>
            <consortium name="DOE Joint Genome Institute"/>
            <consortium name="Mycorrhizal Genomics Consortium"/>
            <person name="Kohler A."/>
            <person name="Kuo A."/>
            <person name="Nagy L.G."/>
            <person name="Floudas D."/>
            <person name="Copeland A."/>
            <person name="Barry K.W."/>
            <person name="Cichocki N."/>
            <person name="Veneault-Fourrey C."/>
            <person name="LaButti K."/>
            <person name="Lindquist E.A."/>
            <person name="Lipzen A."/>
            <person name="Lundell T."/>
            <person name="Morin E."/>
            <person name="Murat C."/>
            <person name="Riley R."/>
            <person name="Ohm R."/>
            <person name="Sun H."/>
            <person name="Tunlid A."/>
            <person name="Henrissat B."/>
            <person name="Grigoriev I.V."/>
            <person name="Hibbett D.S."/>
            <person name="Martin F."/>
        </authorList>
    </citation>
    <scope>NUCLEOTIDE SEQUENCE [LARGE SCALE GENOMIC DNA]</scope>
    <source>
        <strain evidence="3">441</strain>
    </source>
</reference>
<name>A0A0C9XLA6_9AGAM</name>
<reference evidence="2 3" key="1">
    <citation type="submission" date="2014-04" db="EMBL/GenBank/DDBJ databases">
        <authorList>
            <consortium name="DOE Joint Genome Institute"/>
            <person name="Kuo A."/>
            <person name="Kohler A."/>
            <person name="Costa M.D."/>
            <person name="Nagy L.G."/>
            <person name="Floudas D."/>
            <person name="Copeland A."/>
            <person name="Barry K.W."/>
            <person name="Cichocki N."/>
            <person name="Veneault-Fourrey C."/>
            <person name="LaButti K."/>
            <person name="Lindquist E.A."/>
            <person name="Lipzen A."/>
            <person name="Lundell T."/>
            <person name="Morin E."/>
            <person name="Murat C."/>
            <person name="Sun H."/>
            <person name="Tunlid A."/>
            <person name="Henrissat B."/>
            <person name="Grigoriev I.V."/>
            <person name="Hibbett D.S."/>
            <person name="Martin F."/>
            <person name="Nordberg H.P."/>
            <person name="Cantor M.N."/>
            <person name="Hua S.X."/>
        </authorList>
    </citation>
    <scope>NUCLEOTIDE SEQUENCE [LARGE SCALE GENOMIC DNA]</scope>
    <source>
        <strain evidence="2 3">441</strain>
    </source>
</reference>
<accession>A0A0C9XLA6</accession>
<dbReference type="Proteomes" id="UP000054018">
    <property type="component" value="Unassembled WGS sequence"/>
</dbReference>
<dbReference type="HOGENOM" id="CLU_2574773_0_0_1"/>
<evidence type="ECO:0000313" key="2">
    <source>
        <dbReference type="EMBL" id="KIK13085.1"/>
    </source>
</evidence>
<protein>
    <submittedName>
        <fullName evidence="2">Uncharacterized protein</fullName>
    </submittedName>
</protein>
<proteinExistence type="predicted"/>
<organism evidence="2 3">
    <name type="scientific">Pisolithus microcarpus 441</name>
    <dbReference type="NCBI Taxonomy" id="765257"/>
    <lineage>
        <taxon>Eukaryota</taxon>
        <taxon>Fungi</taxon>
        <taxon>Dikarya</taxon>
        <taxon>Basidiomycota</taxon>
        <taxon>Agaricomycotina</taxon>
        <taxon>Agaricomycetes</taxon>
        <taxon>Agaricomycetidae</taxon>
        <taxon>Boletales</taxon>
        <taxon>Sclerodermatineae</taxon>
        <taxon>Pisolithaceae</taxon>
        <taxon>Pisolithus</taxon>
    </lineage>
</organism>
<feature type="region of interest" description="Disordered" evidence="1">
    <location>
        <begin position="1"/>
        <end position="20"/>
    </location>
</feature>
<gene>
    <name evidence="2" type="ORF">PISMIDRAFT_688977</name>
</gene>
<evidence type="ECO:0000256" key="1">
    <source>
        <dbReference type="SAM" id="MobiDB-lite"/>
    </source>
</evidence>
<evidence type="ECO:0000313" key="3">
    <source>
        <dbReference type="Proteomes" id="UP000054018"/>
    </source>
</evidence>
<dbReference type="AlphaFoldDB" id="A0A0C9XLA6"/>
<dbReference type="STRING" id="765257.A0A0C9XLA6"/>
<dbReference type="OrthoDB" id="21573at2759"/>
<dbReference type="EMBL" id="KN834021">
    <property type="protein sequence ID" value="KIK13085.1"/>
    <property type="molecule type" value="Genomic_DNA"/>
</dbReference>